<dbReference type="AlphaFoldDB" id="A0A6J5VAI6"/>
<organism evidence="1 2">
    <name type="scientific">Prunus armeniaca</name>
    <name type="common">Apricot</name>
    <name type="synonym">Armeniaca vulgaris</name>
    <dbReference type="NCBI Taxonomy" id="36596"/>
    <lineage>
        <taxon>Eukaryota</taxon>
        <taxon>Viridiplantae</taxon>
        <taxon>Streptophyta</taxon>
        <taxon>Embryophyta</taxon>
        <taxon>Tracheophyta</taxon>
        <taxon>Spermatophyta</taxon>
        <taxon>Magnoliopsida</taxon>
        <taxon>eudicotyledons</taxon>
        <taxon>Gunneridae</taxon>
        <taxon>Pentapetalae</taxon>
        <taxon>rosids</taxon>
        <taxon>fabids</taxon>
        <taxon>Rosales</taxon>
        <taxon>Rosaceae</taxon>
        <taxon>Amygdaloideae</taxon>
        <taxon>Amygdaleae</taxon>
        <taxon>Prunus</taxon>
    </lineage>
</organism>
<name>A0A6J5VAI6_PRUAR</name>
<reference evidence="1 2" key="1">
    <citation type="submission" date="2020-05" db="EMBL/GenBank/DDBJ databases">
        <authorList>
            <person name="Campoy J."/>
            <person name="Schneeberger K."/>
            <person name="Spophaly S."/>
        </authorList>
    </citation>
    <scope>NUCLEOTIDE SEQUENCE [LARGE SCALE GENOMIC DNA]</scope>
    <source>
        <strain evidence="1">PruArmRojPasFocal</strain>
    </source>
</reference>
<sequence>MNSMNMYMRMAFIVTYRHAQCCAVKRHPRNIMGCPLSLHATMNFAQRGNLLALSQTPSLQA</sequence>
<dbReference type="Proteomes" id="UP000507222">
    <property type="component" value="Unassembled WGS sequence"/>
</dbReference>
<protein>
    <submittedName>
        <fullName evidence="1">Uncharacterized protein</fullName>
    </submittedName>
</protein>
<proteinExistence type="predicted"/>
<accession>A0A6J5VAI6</accession>
<evidence type="ECO:0000313" key="1">
    <source>
        <dbReference type="EMBL" id="CAB4286030.1"/>
    </source>
</evidence>
<evidence type="ECO:0000313" key="2">
    <source>
        <dbReference type="Proteomes" id="UP000507222"/>
    </source>
</evidence>
<gene>
    <name evidence="1" type="ORF">CURHAP_LOCUS42499</name>
</gene>
<dbReference type="EMBL" id="CAEKDK010000007">
    <property type="protein sequence ID" value="CAB4286030.1"/>
    <property type="molecule type" value="Genomic_DNA"/>
</dbReference>